<protein>
    <submittedName>
        <fullName evidence="1">Uncharacterized protein</fullName>
    </submittedName>
</protein>
<dbReference type="Pfam" id="PF10679">
    <property type="entry name" value="DUF2491"/>
    <property type="match status" value="1"/>
</dbReference>
<proteinExistence type="predicted"/>
<organism evidence="1 2">
    <name type="scientific">Salmonella bongori (strain ATCC 43975 / DSM 13772 / NCTC 12419)</name>
    <dbReference type="NCBI Taxonomy" id="218493"/>
    <lineage>
        <taxon>Bacteria</taxon>
        <taxon>Pseudomonadati</taxon>
        <taxon>Pseudomonadota</taxon>
        <taxon>Gammaproteobacteria</taxon>
        <taxon>Enterobacterales</taxon>
        <taxon>Enterobacteriaceae</taxon>
        <taxon>Salmonella</taxon>
    </lineage>
</organism>
<dbReference type="EMBL" id="FR877557">
    <property type="protein sequence ID" value="CCC32857.1"/>
    <property type="molecule type" value="Genomic_DNA"/>
</dbReference>
<reference evidence="1 2" key="1">
    <citation type="journal article" date="2011" name="PLoS Pathog.">
        <title>Salmonella bongori provides insights into the evolution of the Salmonellae.</title>
        <authorList>
            <person name="Fookes M."/>
            <person name="Schroeder G.N."/>
            <person name="Langridge G.C."/>
            <person name="Blondel C.J."/>
            <person name="Mammina C."/>
            <person name="Connor T.R."/>
            <person name="Seth-Smith H."/>
            <person name="Vernikos G.S."/>
            <person name="Robinson K.S."/>
            <person name="Sanders M."/>
            <person name="Petty N.K."/>
            <person name="Kingsley R.A."/>
            <person name="Baumler A.J."/>
            <person name="Nuccio S.P."/>
            <person name="Contreras I."/>
            <person name="Santiviago C.A."/>
            <person name="Maskell D."/>
            <person name="Barrow P."/>
            <person name="Humphrey T."/>
            <person name="Nastasi A."/>
            <person name="Roberts M."/>
            <person name="Frankel G."/>
            <person name="Parkhill J."/>
            <person name="Dougan G."/>
            <person name="Thomson N.R."/>
        </authorList>
    </citation>
    <scope>NUCLEOTIDE SEQUENCE [LARGE SCALE GENOMIC DNA]</scope>
    <source>
        <strain evidence="2">ATCC 43975 / DSM 13772 / NCTC 12419</strain>
    </source>
</reference>
<dbReference type="AlphaFoldDB" id="A0A0K0HGT4"/>
<name>A0A0K0HGT4_SALBC</name>
<dbReference type="InterPro" id="IPR019621">
    <property type="entry name" value="DUF2491"/>
</dbReference>
<dbReference type="eggNOG" id="ENOG502ZAIQ">
    <property type="taxonomic scope" value="Bacteria"/>
</dbReference>
<evidence type="ECO:0000313" key="2">
    <source>
        <dbReference type="Proteomes" id="UP000000289"/>
    </source>
</evidence>
<evidence type="ECO:0000313" key="1">
    <source>
        <dbReference type="EMBL" id="CCC32857.1"/>
    </source>
</evidence>
<dbReference type="KEGG" id="sbg:SBG_3816"/>
<sequence length="235" mass="26625">MQSGRRGRLAGKRDFPMLQFFRRLFGKTNGPAPVRGPLGLHLNAGFTLDTLAFRLLEPSLLVTLPGEKYTVAAASRIDLGGGSQIFRYYTSGDEFLQINTTGGVDIDDIDDIKLFVYEDSFGINEERHWRSAIAPAAIGPITLDWQERRWQRFFNAEEPGNIEPVYMLEKVENQQAERWDVHNFTMGFQRQVADDTCEYLLLTGEESFNERGEPEWVFSRALGVDIPLTSLTVIG</sequence>
<accession>A0A0K0HGT4</accession>
<gene>
    <name evidence="1" type="primary">yjfK</name>
    <name evidence="1" type="ordered locus">SBG_3816</name>
</gene>
<dbReference type="Proteomes" id="UP000000289">
    <property type="component" value="Chromosome"/>
</dbReference>